<reference evidence="2 3" key="1">
    <citation type="submission" date="2018-03" db="EMBL/GenBank/DDBJ databases">
        <title>The ancient ancestry and fast evolution of plastids.</title>
        <authorList>
            <person name="Moore K.R."/>
            <person name="Magnabosco C."/>
            <person name="Momper L."/>
            <person name="Gold D.A."/>
            <person name="Bosak T."/>
            <person name="Fournier G.P."/>
        </authorList>
    </citation>
    <scope>NUCLEOTIDE SEQUENCE [LARGE SCALE GENOMIC DNA]</scope>
    <source>
        <strain evidence="2 3">CCALA 037</strain>
    </source>
</reference>
<evidence type="ECO:0008006" key="4">
    <source>
        <dbReference type="Google" id="ProtNLM"/>
    </source>
</evidence>
<keyword evidence="1" id="KW-0472">Membrane</keyword>
<dbReference type="AlphaFoldDB" id="A0A2T1GCI0"/>
<feature type="transmembrane region" description="Helical" evidence="1">
    <location>
        <begin position="676"/>
        <end position="693"/>
    </location>
</feature>
<dbReference type="OrthoDB" id="444941at2"/>
<feature type="transmembrane region" description="Helical" evidence="1">
    <location>
        <begin position="628"/>
        <end position="647"/>
    </location>
</feature>
<dbReference type="Proteomes" id="UP000238937">
    <property type="component" value="Unassembled WGS sequence"/>
</dbReference>
<dbReference type="EMBL" id="PVWO01000212">
    <property type="protein sequence ID" value="PSB55076.1"/>
    <property type="molecule type" value="Genomic_DNA"/>
</dbReference>
<comment type="caution">
    <text evidence="2">The sequence shown here is derived from an EMBL/GenBank/DDBJ whole genome shotgun (WGS) entry which is preliminary data.</text>
</comment>
<keyword evidence="1" id="KW-1133">Transmembrane helix</keyword>
<keyword evidence="1" id="KW-0812">Transmembrane</keyword>
<evidence type="ECO:0000313" key="2">
    <source>
        <dbReference type="EMBL" id="PSB55076.1"/>
    </source>
</evidence>
<dbReference type="RefSeq" id="WP_106306876.1">
    <property type="nucleotide sequence ID" value="NZ_PVWO01000212.1"/>
</dbReference>
<evidence type="ECO:0000313" key="3">
    <source>
        <dbReference type="Proteomes" id="UP000238937"/>
    </source>
</evidence>
<sequence>MDSIEIIIKLGTGSIEDGFNTVNIDLKYAGTTHWENRSYLPPNPQLKQLLNEWQTLYPHVIRLSGDLNFLAPTFEAVTVRNVSSHDIKEINDRFAVVINDWLNSGDFGENVNKLRSDLAPRDRILVIIVSERADIWRLPWHYWNFITDRTHAVEVFCKPRNTKLSATKPQCNGKVNTLGLIGQDPQLNLNLDFLKTLPQASPPKILKTISAYDVGNALNCDLPWDIFIFNGHGDTLEDAATQTGIIYLDNDTPLEISRLKIEIKKAVNRGLQIAIFNCCSGLGLAEQLSDVNIPYIIVMREKIPNLVAQQFLQDLLDRYSRGNSFPAAFKYARERLILSEGGFASVADWLPILFYNPLSNHVTWRDLSTTPLRAWTPLRVRAFCRDLIHPKYRIWKTVGISFIVSAILLKLQPTLLAKVPIEANIIDYIQTTTEAAISPQPSQVAIVNYDRAYFFGNTLNDDSELIEMVEKVERTTKQVTWGIDLNISNNPTIFDRSNVVNRCNNHANTTNADDPEPSSCDRQSSIEALLKRSKLLPSGQHNLTWNSNLLTKNSLSRISAKIDRVNFSDIAKLSPSEIKKLFDSKIVLVGITNEKEIAPFMRKAIELDRIIRANRPQNPLPLLGNRSIGLEFIWIFLWSVLAGIIMWQRQLFLPLAIGGQIAIAVLFLIFGQIVPIFITSIGILLVGGVIYTIEHLSLDRAA</sequence>
<feature type="transmembrane region" description="Helical" evidence="1">
    <location>
        <begin position="652"/>
        <end position="670"/>
    </location>
</feature>
<proteinExistence type="predicted"/>
<accession>A0A2T1GCI0</accession>
<organism evidence="2 3">
    <name type="scientific">Chamaesiphon polymorphus CCALA 037</name>
    <dbReference type="NCBI Taxonomy" id="2107692"/>
    <lineage>
        <taxon>Bacteria</taxon>
        <taxon>Bacillati</taxon>
        <taxon>Cyanobacteriota</taxon>
        <taxon>Cyanophyceae</taxon>
        <taxon>Gomontiellales</taxon>
        <taxon>Chamaesiphonaceae</taxon>
        <taxon>Chamaesiphon</taxon>
    </lineage>
</organism>
<keyword evidence="3" id="KW-1185">Reference proteome</keyword>
<evidence type="ECO:0000256" key="1">
    <source>
        <dbReference type="SAM" id="Phobius"/>
    </source>
</evidence>
<gene>
    <name evidence="2" type="ORF">C7B77_16160</name>
</gene>
<name>A0A2T1GCI0_9CYAN</name>
<protein>
    <recommendedName>
        <fullName evidence="4">CHASE2 domain-containing protein</fullName>
    </recommendedName>
</protein>